<dbReference type="Proteomes" id="UP000182375">
    <property type="component" value="Unassembled WGS sequence"/>
</dbReference>
<accession>A0A1H5H2X7</accession>
<sequence length="105" mass="11593">MISHTMIVSFDQPLPDAELDQYLADIEQVMLDSGYAQSVATRRHLPVPGEEAIPALIATAIVQVTVADMDALAKAFTAPGMHEVIDRWQSRHPYKVAWANHEALV</sequence>
<evidence type="ECO:0000313" key="1">
    <source>
        <dbReference type="EMBL" id="SEE22299.1"/>
    </source>
</evidence>
<organism evidence="1 2">
    <name type="scientific">Streptomyces misionensis</name>
    <dbReference type="NCBI Taxonomy" id="67331"/>
    <lineage>
        <taxon>Bacteria</taxon>
        <taxon>Bacillati</taxon>
        <taxon>Actinomycetota</taxon>
        <taxon>Actinomycetes</taxon>
        <taxon>Kitasatosporales</taxon>
        <taxon>Streptomycetaceae</taxon>
        <taxon>Streptomyces</taxon>
    </lineage>
</organism>
<dbReference type="GeneID" id="95516323"/>
<dbReference type="AlphaFoldDB" id="A0A1H5H2X7"/>
<protein>
    <submittedName>
        <fullName evidence="1">Uncharacterized protein</fullName>
    </submittedName>
</protein>
<evidence type="ECO:0000313" key="2">
    <source>
        <dbReference type="Proteomes" id="UP000182375"/>
    </source>
</evidence>
<proteinExistence type="predicted"/>
<dbReference type="STRING" id="67331.SAMN04490357_7333"/>
<gene>
    <name evidence="1" type="ORF">SAMN04490357_7333</name>
</gene>
<name>A0A1H5H2X7_9ACTN</name>
<reference evidence="1 2" key="1">
    <citation type="submission" date="2016-10" db="EMBL/GenBank/DDBJ databases">
        <authorList>
            <person name="de Groot N.N."/>
        </authorList>
    </citation>
    <scope>NUCLEOTIDE SEQUENCE [LARGE SCALE GENOMIC DNA]</scope>
    <source>
        <strain evidence="1 2">DSM 40306</strain>
    </source>
</reference>
<dbReference type="EMBL" id="FNTD01000004">
    <property type="protein sequence ID" value="SEE22299.1"/>
    <property type="molecule type" value="Genomic_DNA"/>
</dbReference>
<dbReference type="RefSeq" id="WP_070029844.1">
    <property type="nucleotide sequence ID" value="NZ_FNTD01000004.1"/>
</dbReference>